<accession>A0A4R3LLJ5</accession>
<comment type="subcellular location">
    <subcellularLocation>
        <location evidence="4">Cell outer membrane</location>
        <topology evidence="4">Lipid-anchor</topology>
    </subcellularLocation>
</comment>
<evidence type="ECO:0000256" key="3">
    <source>
        <dbReference type="ARBA" id="ARBA00023237"/>
    </source>
</evidence>
<dbReference type="InterPro" id="IPR011047">
    <property type="entry name" value="Quinoprotein_ADH-like_sf"/>
</dbReference>
<protein>
    <recommendedName>
        <fullName evidence="4">Outer membrane protein assembly factor BamB</fullName>
    </recommendedName>
</protein>
<dbReference type="GO" id="GO:0043165">
    <property type="term" value="P:Gram-negative-bacterium-type cell outer membrane assembly"/>
    <property type="evidence" value="ECO:0007669"/>
    <property type="project" value="UniProtKB-UniRule"/>
</dbReference>
<keyword evidence="2 4" id="KW-0472">Membrane</keyword>
<keyword evidence="1 4" id="KW-0732">Signal</keyword>
<dbReference type="RefSeq" id="WP_123521857.1">
    <property type="nucleotide sequence ID" value="NZ_JBHLWF010000005.1"/>
</dbReference>
<feature type="domain" description="Pyrrolo-quinoline quinone repeat" evidence="6">
    <location>
        <begin position="286"/>
        <end position="374"/>
    </location>
</feature>
<dbReference type="InterPro" id="IPR018391">
    <property type="entry name" value="PQQ_b-propeller_rpt"/>
</dbReference>
<evidence type="ECO:0000256" key="2">
    <source>
        <dbReference type="ARBA" id="ARBA00023136"/>
    </source>
</evidence>
<gene>
    <name evidence="4" type="primary">bamB</name>
    <name evidence="7" type="ORF">EDC25_10175</name>
</gene>
<dbReference type="InterPro" id="IPR002372">
    <property type="entry name" value="PQQ_rpt_dom"/>
</dbReference>
<evidence type="ECO:0000256" key="1">
    <source>
        <dbReference type="ARBA" id="ARBA00022729"/>
    </source>
</evidence>
<keyword evidence="3 4" id="KW-0998">Cell outer membrane</keyword>
<dbReference type="SMART" id="SM00564">
    <property type="entry name" value="PQQ"/>
    <property type="match status" value="6"/>
</dbReference>
<dbReference type="GO" id="GO:0051205">
    <property type="term" value="P:protein insertion into membrane"/>
    <property type="evidence" value="ECO:0007669"/>
    <property type="project" value="UniProtKB-UniRule"/>
</dbReference>
<evidence type="ECO:0000313" key="7">
    <source>
        <dbReference type="EMBL" id="TCT01220.1"/>
    </source>
</evidence>
<dbReference type="InterPro" id="IPR017687">
    <property type="entry name" value="BamB"/>
</dbReference>
<keyword evidence="4" id="KW-0564">Palmitate</keyword>
<comment type="caution">
    <text evidence="7">The sequence shown here is derived from an EMBL/GenBank/DDBJ whole genome shotgun (WGS) entry which is preliminary data.</text>
</comment>
<reference evidence="7 8" key="1">
    <citation type="submission" date="2019-03" db="EMBL/GenBank/DDBJ databases">
        <title>Genomic Encyclopedia of Type Strains, Phase IV (KMG-IV): sequencing the most valuable type-strain genomes for metagenomic binning, comparative biology and taxonomic classification.</title>
        <authorList>
            <person name="Goeker M."/>
        </authorList>
    </citation>
    <scope>NUCLEOTIDE SEQUENCE [LARGE SCALE GENOMIC DNA]</scope>
    <source>
        <strain evidence="7 8">DSM 21944</strain>
    </source>
</reference>
<feature type="signal peptide" evidence="5">
    <location>
        <begin position="1"/>
        <end position="21"/>
    </location>
</feature>
<name>A0A4R3LLJ5_9GAMM</name>
<evidence type="ECO:0000313" key="8">
    <source>
        <dbReference type="Proteomes" id="UP000294599"/>
    </source>
</evidence>
<dbReference type="Proteomes" id="UP000294599">
    <property type="component" value="Unassembled WGS sequence"/>
</dbReference>
<feature type="chain" id="PRO_5023987616" description="Outer membrane protein assembly factor BamB" evidence="5">
    <location>
        <begin position="22"/>
        <end position="379"/>
    </location>
</feature>
<dbReference type="PANTHER" id="PTHR34512:SF30">
    <property type="entry name" value="OUTER MEMBRANE PROTEIN ASSEMBLY FACTOR BAMB"/>
    <property type="match status" value="1"/>
</dbReference>
<keyword evidence="4" id="KW-0449">Lipoprotein</keyword>
<comment type="function">
    <text evidence="4">Part of the outer membrane protein assembly complex, which is involved in assembly and insertion of beta-barrel proteins into the outer membrane.</text>
</comment>
<dbReference type="GO" id="GO:0009279">
    <property type="term" value="C:cell outer membrane"/>
    <property type="evidence" value="ECO:0007669"/>
    <property type="project" value="UniProtKB-SubCell"/>
</dbReference>
<dbReference type="EMBL" id="SMAF01000001">
    <property type="protein sequence ID" value="TCT01220.1"/>
    <property type="molecule type" value="Genomic_DNA"/>
</dbReference>
<dbReference type="InterPro" id="IPR015943">
    <property type="entry name" value="WD40/YVTN_repeat-like_dom_sf"/>
</dbReference>
<dbReference type="Pfam" id="PF13360">
    <property type="entry name" value="PQQ_2"/>
    <property type="match status" value="2"/>
</dbReference>
<dbReference type="PROSITE" id="PS51257">
    <property type="entry name" value="PROKAR_LIPOPROTEIN"/>
    <property type="match status" value="1"/>
</dbReference>
<proteinExistence type="inferred from homology"/>
<feature type="domain" description="Pyrrolo-quinoline quinone repeat" evidence="6">
    <location>
        <begin position="73"/>
        <end position="277"/>
    </location>
</feature>
<dbReference type="Gene3D" id="2.130.10.10">
    <property type="entry name" value="YVTN repeat-like/Quinoprotein amine dehydrogenase"/>
    <property type="match status" value="1"/>
</dbReference>
<keyword evidence="8" id="KW-1185">Reference proteome</keyword>
<dbReference type="PANTHER" id="PTHR34512">
    <property type="entry name" value="CELL SURFACE PROTEIN"/>
    <property type="match status" value="1"/>
</dbReference>
<sequence>MMRALLLVLVGVLAACSSAKRENIKPPKELEDIETRISVQRLWSRNLGDVGGRSGLDMSVTAYQGRLYAANTKGELLVIDPNSGSEINRLRTKHRFASTPGAGEGVIAVGTLDGTVVVFDAQTLEERYVQQLTSEVIAAPVIAEGHLFARSHDGRTTAHELSDGRRRWLHEQAVPPLSLRGNSSPRYDRGYLLNAYDDGRVIALRADDGMVVWQQQVGLGEGRTDLERLADVDGEIVAADGVLYAAGYDGQTVAIDIAGGHTRWNRDLSSVSGVALGQHLFVSGADGKVVALDQHTGGALWTQDALENRQLSAPAVVGRYAAVGDLEGYVHWLDPDTGAIVARDRNGRDAIRSAPLAMGDVVYVTTIDGSLTAYRVSGS</sequence>
<evidence type="ECO:0000256" key="5">
    <source>
        <dbReference type="SAM" id="SignalP"/>
    </source>
</evidence>
<dbReference type="SUPFAM" id="SSF50998">
    <property type="entry name" value="Quinoprotein alcohol dehydrogenase-like"/>
    <property type="match status" value="1"/>
</dbReference>
<comment type="subunit">
    <text evidence="4">Part of the Bam complex.</text>
</comment>
<comment type="similarity">
    <text evidence="4">Belongs to the BamB family.</text>
</comment>
<dbReference type="OrthoDB" id="5173551at2"/>
<evidence type="ECO:0000256" key="4">
    <source>
        <dbReference type="HAMAP-Rule" id="MF_00923"/>
    </source>
</evidence>
<dbReference type="NCBIfam" id="TIGR03300">
    <property type="entry name" value="assembly_YfgL"/>
    <property type="match status" value="1"/>
</dbReference>
<dbReference type="AlphaFoldDB" id="A0A4R3LLJ5"/>
<evidence type="ECO:0000259" key="6">
    <source>
        <dbReference type="Pfam" id="PF13360"/>
    </source>
</evidence>
<organism evidence="7 8">
    <name type="scientific">Pseudofulvimonas gallinarii</name>
    <dbReference type="NCBI Taxonomy" id="634155"/>
    <lineage>
        <taxon>Bacteria</taxon>
        <taxon>Pseudomonadati</taxon>
        <taxon>Pseudomonadota</taxon>
        <taxon>Gammaproteobacteria</taxon>
        <taxon>Lysobacterales</taxon>
        <taxon>Rhodanobacteraceae</taxon>
        <taxon>Pseudofulvimonas</taxon>
    </lineage>
</organism>
<dbReference type="HAMAP" id="MF_00923">
    <property type="entry name" value="OM_assembly_BamB"/>
    <property type="match status" value="1"/>
</dbReference>